<organism evidence="10 11">
    <name type="scientific">Acidihalobacter aeolianus</name>
    <dbReference type="NCBI Taxonomy" id="2792603"/>
    <lineage>
        <taxon>Bacteria</taxon>
        <taxon>Pseudomonadati</taxon>
        <taxon>Pseudomonadota</taxon>
        <taxon>Gammaproteobacteria</taxon>
        <taxon>Chromatiales</taxon>
        <taxon>Ectothiorhodospiraceae</taxon>
        <taxon>Acidihalobacter</taxon>
    </lineage>
</organism>
<comment type="subunit">
    <text evidence="2 8">Homodimer.</text>
</comment>
<feature type="binding site" evidence="8">
    <location>
        <position position="99"/>
    </location>
    <ligand>
        <name>Zn(2+)</name>
        <dbReference type="ChEBI" id="CHEBI:29105"/>
        <note>catalytic</note>
    </ligand>
</feature>
<name>A0A1D8K7Y8_9GAMM</name>
<dbReference type="KEGG" id="aaeo:BJI67_08475"/>
<keyword evidence="3 8" id="KW-0819">tRNA processing</keyword>
<dbReference type="InterPro" id="IPR016193">
    <property type="entry name" value="Cytidine_deaminase-like"/>
</dbReference>
<evidence type="ECO:0000256" key="2">
    <source>
        <dbReference type="ARBA" id="ARBA00011738"/>
    </source>
</evidence>
<comment type="catalytic activity">
    <reaction evidence="7 8">
        <text>adenosine(34) in tRNA + H2O + H(+) = inosine(34) in tRNA + NH4(+)</text>
        <dbReference type="Rhea" id="RHEA:43168"/>
        <dbReference type="Rhea" id="RHEA-COMP:10373"/>
        <dbReference type="Rhea" id="RHEA-COMP:10374"/>
        <dbReference type="ChEBI" id="CHEBI:15377"/>
        <dbReference type="ChEBI" id="CHEBI:15378"/>
        <dbReference type="ChEBI" id="CHEBI:28938"/>
        <dbReference type="ChEBI" id="CHEBI:74411"/>
        <dbReference type="ChEBI" id="CHEBI:82852"/>
        <dbReference type="EC" id="3.5.4.33"/>
    </reaction>
</comment>
<dbReference type="PROSITE" id="PS51747">
    <property type="entry name" value="CYT_DCMP_DEAMINASES_2"/>
    <property type="match status" value="1"/>
</dbReference>
<dbReference type="CDD" id="cd01285">
    <property type="entry name" value="nucleoside_deaminase"/>
    <property type="match status" value="1"/>
</dbReference>
<evidence type="ECO:0000256" key="7">
    <source>
        <dbReference type="ARBA" id="ARBA00048045"/>
    </source>
</evidence>
<dbReference type="EMBL" id="CP017448">
    <property type="protein sequence ID" value="AOV17085.1"/>
    <property type="molecule type" value="Genomic_DNA"/>
</dbReference>
<proteinExistence type="inferred from homology"/>
<dbReference type="GO" id="GO:0052717">
    <property type="term" value="F:tRNA-specific adenosine-34 deaminase activity"/>
    <property type="evidence" value="ECO:0007669"/>
    <property type="project" value="UniProtKB-UniRule"/>
</dbReference>
<evidence type="ECO:0000256" key="3">
    <source>
        <dbReference type="ARBA" id="ARBA00022694"/>
    </source>
</evidence>
<keyword evidence="6 8" id="KW-0862">Zinc</keyword>
<dbReference type="Gene3D" id="3.40.140.10">
    <property type="entry name" value="Cytidine Deaminase, domain 2"/>
    <property type="match status" value="1"/>
</dbReference>
<evidence type="ECO:0000313" key="11">
    <source>
        <dbReference type="Proteomes" id="UP000095342"/>
    </source>
</evidence>
<keyword evidence="4 8" id="KW-0479">Metal-binding</keyword>
<dbReference type="NCBIfam" id="NF008113">
    <property type="entry name" value="PRK10860.1"/>
    <property type="match status" value="1"/>
</dbReference>
<feature type="domain" description="CMP/dCMP-type deaminase" evidence="9">
    <location>
        <begin position="15"/>
        <end position="127"/>
    </location>
</feature>
<dbReference type="PANTHER" id="PTHR11079">
    <property type="entry name" value="CYTOSINE DEAMINASE FAMILY MEMBER"/>
    <property type="match status" value="1"/>
</dbReference>
<evidence type="ECO:0000256" key="1">
    <source>
        <dbReference type="ARBA" id="ARBA00010669"/>
    </source>
</evidence>
<evidence type="ECO:0000256" key="5">
    <source>
        <dbReference type="ARBA" id="ARBA00022801"/>
    </source>
</evidence>
<dbReference type="FunFam" id="3.40.140.10:FF:000005">
    <property type="entry name" value="tRNA-specific adenosine deaminase"/>
    <property type="match status" value="1"/>
</dbReference>
<dbReference type="InterPro" id="IPR002125">
    <property type="entry name" value="CMP_dCMP_dom"/>
</dbReference>
<dbReference type="AlphaFoldDB" id="A0A1D8K7Y8"/>
<feature type="binding site" evidence="8">
    <location>
        <position position="96"/>
    </location>
    <ligand>
        <name>Zn(2+)</name>
        <dbReference type="ChEBI" id="CHEBI:29105"/>
        <note>catalytic</note>
    </ligand>
</feature>
<evidence type="ECO:0000259" key="9">
    <source>
        <dbReference type="PROSITE" id="PS51747"/>
    </source>
</evidence>
<comment type="cofactor">
    <cofactor evidence="8">
        <name>Zn(2+)</name>
        <dbReference type="ChEBI" id="CHEBI:29105"/>
    </cofactor>
    <text evidence="8">Binds 1 zinc ion per subunit.</text>
</comment>
<gene>
    <name evidence="8" type="primary">tadA</name>
    <name evidence="10" type="ORF">BJI67_08475</name>
</gene>
<sequence length="163" mass="17575">MLIDNRVGIAPELQAQDRKWMRRTMALADRAAEAGEVPVGALVVRDGQAIGEGWNSPIGSSDPSAHAEIAALRMAAQQAGNYRLPGSTIYVTLEPCPMCAGALVHARVSRVVFAAYDPRTGAAGSVFDVLCSPHNLHRPQVRGGVLQEEAGTRLRAFFRERRT</sequence>
<dbReference type="Pfam" id="PF00383">
    <property type="entry name" value="dCMP_cyt_deam_1"/>
    <property type="match status" value="1"/>
</dbReference>
<dbReference type="PROSITE" id="PS00903">
    <property type="entry name" value="CYT_DCMP_DEAMINASES_1"/>
    <property type="match status" value="1"/>
</dbReference>
<evidence type="ECO:0000256" key="8">
    <source>
        <dbReference type="HAMAP-Rule" id="MF_00972"/>
    </source>
</evidence>
<comment type="function">
    <text evidence="8">Catalyzes the deamination of adenosine to inosine at the wobble position 34 of tRNA(Arg2).</text>
</comment>
<dbReference type="SUPFAM" id="SSF53927">
    <property type="entry name" value="Cytidine deaminase-like"/>
    <property type="match status" value="1"/>
</dbReference>
<evidence type="ECO:0000256" key="4">
    <source>
        <dbReference type="ARBA" id="ARBA00022723"/>
    </source>
</evidence>
<dbReference type="InterPro" id="IPR016192">
    <property type="entry name" value="APOBEC/CMP_deaminase_Zn-bd"/>
</dbReference>
<feature type="binding site" evidence="8">
    <location>
        <position position="66"/>
    </location>
    <ligand>
        <name>Zn(2+)</name>
        <dbReference type="ChEBI" id="CHEBI:29105"/>
        <note>catalytic</note>
    </ligand>
</feature>
<evidence type="ECO:0000313" key="10">
    <source>
        <dbReference type="EMBL" id="AOV17085.1"/>
    </source>
</evidence>
<dbReference type="Proteomes" id="UP000095342">
    <property type="component" value="Chromosome"/>
</dbReference>
<dbReference type="EC" id="3.5.4.33" evidence="8"/>
<dbReference type="PANTHER" id="PTHR11079:SF202">
    <property type="entry name" value="TRNA-SPECIFIC ADENOSINE DEAMINASE"/>
    <property type="match status" value="1"/>
</dbReference>
<dbReference type="GO" id="GO:0002100">
    <property type="term" value="P:tRNA wobble adenosine to inosine editing"/>
    <property type="evidence" value="ECO:0007669"/>
    <property type="project" value="UniProtKB-UniRule"/>
</dbReference>
<dbReference type="InterPro" id="IPR028883">
    <property type="entry name" value="tRNA_aden_deaminase"/>
</dbReference>
<dbReference type="HAMAP" id="MF_00972">
    <property type="entry name" value="tRNA_aden_deaminase"/>
    <property type="match status" value="1"/>
</dbReference>
<reference evidence="10 11" key="1">
    <citation type="submission" date="2016-09" db="EMBL/GenBank/DDBJ databases">
        <title>Acidihalobacter prosperus V6 (DSM14174).</title>
        <authorList>
            <person name="Khaleque H.N."/>
            <person name="Ramsay J.P."/>
            <person name="Murphy R.J.T."/>
            <person name="Kaksonen A.H."/>
            <person name="Boxall N.J."/>
            <person name="Watkin E.L.J."/>
        </authorList>
    </citation>
    <scope>NUCLEOTIDE SEQUENCE [LARGE SCALE GENOMIC DNA]</scope>
    <source>
        <strain evidence="10 11">V6</strain>
    </source>
</reference>
<dbReference type="RefSeq" id="WP_070072658.1">
    <property type="nucleotide sequence ID" value="NZ_CP017448.1"/>
</dbReference>
<evidence type="ECO:0000256" key="6">
    <source>
        <dbReference type="ARBA" id="ARBA00022833"/>
    </source>
</evidence>
<comment type="similarity">
    <text evidence="1">Belongs to the cytidine and deoxycytidylate deaminase family. ADAT2 subfamily.</text>
</comment>
<feature type="active site" description="Proton donor" evidence="8">
    <location>
        <position position="68"/>
    </location>
</feature>
<protein>
    <recommendedName>
        <fullName evidence="8">tRNA-specific adenosine deaminase</fullName>
        <ecNumber evidence="8">3.5.4.33</ecNumber>
    </recommendedName>
</protein>
<accession>A0A1D8K7Y8</accession>
<keyword evidence="11" id="KW-1185">Reference proteome</keyword>
<keyword evidence="5 8" id="KW-0378">Hydrolase</keyword>
<dbReference type="GO" id="GO:0008270">
    <property type="term" value="F:zinc ion binding"/>
    <property type="evidence" value="ECO:0007669"/>
    <property type="project" value="UniProtKB-UniRule"/>
</dbReference>